<sequence>MRLFCRMCKSRTDGQILNGTEQNHDCFVDNLFEEAQKIGAICMSPTTVKNQVGVDEKNTNLT</sequence>
<reference evidence="1" key="1">
    <citation type="submission" date="2025-08" db="UniProtKB">
        <authorList>
            <consortium name="Ensembl"/>
        </authorList>
    </citation>
    <scope>IDENTIFICATION</scope>
</reference>
<keyword evidence="2" id="KW-1185">Reference proteome</keyword>
<dbReference type="Proteomes" id="UP000694428">
    <property type="component" value="Unplaced"/>
</dbReference>
<reference evidence="1" key="2">
    <citation type="submission" date="2025-09" db="UniProtKB">
        <authorList>
            <consortium name="Ensembl"/>
        </authorList>
    </citation>
    <scope>IDENTIFICATION</scope>
</reference>
<organism evidence="1 2">
    <name type="scientific">Pavo cristatus</name>
    <name type="common">Indian peafowl</name>
    <name type="synonym">Blue peafowl</name>
    <dbReference type="NCBI Taxonomy" id="9049"/>
    <lineage>
        <taxon>Eukaryota</taxon>
        <taxon>Metazoa</taxon>
        <taxon>Chordata</taxon>
        <taxon>Craniata</taxon>
        <taxon>Vertebrata</taxon>
        <taxon>Euteleostomi</taxon>
        <taxon>Archelosauria</taxon>
        <taxon>Archosauria</taxon>
        <taxon>Dinosauria</taxon>
        <taxon>Saurischia</taxon>
        <taxon>Theropoda</taxon>
        <taxon>Coelurosauria</taxon>
        <taxon>Aves</taxon>
        <taxon>Neognathae</taxon>
        <taxon>Galloanserae</taxon>
        <taxon>Galliformes</taxon>
        <taxon>Phasianidae</taxon>
        <taxon>Phasianinae</taxon>
        <taxon>Pavo</taxon>
    </lineage>
</organism>
<name>A0A8C9FZJ1_PAVCR</name>
<dbReference type="Ensembl" id="ENSPSTT00000022248.1">
    <property type="protein sequence ID" value="ENSPSTP00000021203.1"/>
    <property type="gene ID" value="ENSPSTG00000015442.1"/>
</dbReference>
<proteinExistence type="predicted"/>
<evidence type="ECO:0000313" key="1">
    <source>
        <dbReference type="Ensembl" id="ENSPSTP00000021203.1"/>
    </source>
</evidence>
<protein>
    <submittedName>
        <fullName evidence="1">Uncharacterized protein</fullName>
    </submittedName>
</protein>
<accession>A0A8C9FZJ1</accession>
<dbReference type="AlphaFoldDB" id="A0A8C9FZJ1"/>
<evidence type="ECO:0000313" key="2">
    <source>
        <dbReference type="Proteomes" id="UP000694428"/>
    </source>
</evidence>